<dbReference type="EMBL" id="SMAD01000037">
    <property type="protein sequence ID" value="TCS83446.1"/>
    <property type="molecule type" value="Genomic_DNA"/>
</dbReference>
<keyword evidence="2" id="KW-1185">Reference proteome</keyword>
<evidence type="ECO:0000313" key="2">
    <source>
        <dbReference type="Proteomes" id="UP000295807"/>
    </source>
</evidence>
<comment type="caution">
    <text evidence="1">The sequence shown here is derived from an EMBL/GenBank/DDBJ whole genome shotgun (WGS) entry which is preliminary data.</text>
</comment>
<gene>
    <name evidence="1" type="ORF">EDD80_1374</name>
</gene>
<evidence type="ECO:0008006" key="3">
    <source>
        <dbReference type="Google" id="ProtNLM"/>
    </source>
</evidence>
<name>A0A4R3KIP9_9SPHI</name>
<organism evidence="1 2">
    <name type="scientific">Anseongella ginsenosidimutans</name>
    <dbReference type="NCBI Taxonomy" id="496056"/>
    <lineage>
        <taxon>Bacteria</taxon>
        <taxon>Pseudomonadati</taxon>
        <taxon>Bacteroidota</taxon>
        <taxon>Sphingobacteriia</taxon>
        <taxon>Sphingobacteriales</taxon>
        <taxon>Sphingobacteriaceae</taxon>
        <taxon>Anseongella</taxon>
    </lineage>
</organism>
<evidence type="ECO:0000313" key="1">
    <source>
        <dbReference type="EMBL" id="TCS83446.1"/>
    </source>
</evidence>
<dbReference type="AlphaFoldDB" id="A0A4R3KIP9"/>
<protein>
    <recommendedName>
        <fullName evidence="3">Lipoprotein</fullName>
    </recommendedName>
</protein>
<proteinExistence type="predicted"/>
<reference evidence="1 2" key="1">
    <citation type="submission" date="2019-03" db="EMBL/GenBank/DDBJ databases">
        <title>Genomic Encyclopedia of Type Strains, Phase IV (KMG-IV): sequencing the most valuable type-strain genomes for metagenomic binning, comparative biology and taxonomic classification.</title>
        <authorList>
            <person name="Goeker M."/>
        </authorList>
    </citation>
    <scope>NUCLEOTIDE SEQUENCE [LARGE SCALE GENOMIC DNA]</scope>
    <source>
        <strain evidence="1 2">DSM 21100</strain>
    </source>
</reference>
<dbReference type="Proteomes" id="UP000295807">
    <property type="component" value="Unassembled WGS sequence"/>
</dbReference>
<dbReference type="PROSITE" id="PS51257">
    <property type="entry name" value="PROKAR_LIPOPROTEIN"/>
    <property type="match status" value="1"/>
</dbReference>
<sequence>MGSITKLAKIKSFFLYAVLLYSCSSENKIVNEVNVVYRQREELLDCFEGLSVFRRGEIIQLNIYNSRLSNEYFFLEEKNNGKRSIAFLRDSLQFDISTLRKFSGISKEYSDQEEFRTRILPHLLDKMQELNIVSFTSEFSSHGVTLKIYLQEYELLVISNINAIKNDQWRDYIQDSSQIDDHWFWRKI</sequence>
<accession>A0A4R3KIP9</accession>